<evidence type="ECO:0000313" key="1">
    <source>
        <dbReference type="EMBL" id="SMY26433.1"/>
    </source>
</evidence>
<dbReference type="EMBL" id="LT882682">
    <property type="protein sequence ID" value="SMY26433.1"/>
    <property type="molecule type" value="Genomic_DNA"/>
</dbReference>
<reference evidence="1 2" key="1">
    <citation type="submission" date="2016-10" db="EMBL/GenBank/DDBJ databases">
        <authorList>
            <person name="Varghese N."/>
        </authorList>
    </citation>
    <scope>NUCLEOTIDE SEQUENCE [LARGE SCALE GENOMIC DNA]</scope>
</reference>
<name>A0A1Y6LPU5_ZYMTR</name>
<dbReference type="Proteomes" id="UP000215453">
    <property type="component" value="Chromosome 7"/>
</dbReference>
<organism evidence="1 2">
    <name type="scientific">Zymoseptoria tritici ST99CH_1A5</name>
    <dbReference type="NCBI Taxonomy" id="1276529"/>
    <lineage>
        <taxon>Eukaryota</taxon>
        <taxon>Fungi</taxon>
        <taxon>Dikarya</taxon>
        <taxon>Ascomycota</taxon>
        <taxon>Pezizomycotina</taxon>
        <taxon>Dothideomycetes</taxon>
        <taxon>Dothideomycetidae</taxon>
        <taxon>Mycosphaerellales</taxon>
        <taxon>Mycosphaerellaceae</taxon>
        <taxon>Zymoseptoria</taxon>
    </lineage>
</organism>
<sequence length="134" mass="16045">MSQSTEVSLERHDPQIAIDRLHDLLRVHNRRSEYPWYQVKEQDVELLRDIILRVFDFESSKYDTFIRQANARGIRVETPVQNPMWVVQQTRLAGQLEIWAAICGLVDLMHHFRRAMKRAEPDHETRLRKLARTR</sequence>
<dbReference type="AlphaFoldDB" id="A0A1Y6LPU5"/>
<evidence type="ECO:0000313" key="2">
    <source>
        <dbReference type="Proteomes" id="UP000215453"/>
    </source>
</evidence>
<proteinExistence type="predicted"/>
<gene>
    <name evidence="1" type="ORF">ZT1A5_G7876</name>
</gene>
<protein>
    <submittedName>
        <fullName evidence="1">Uncharacterized protein</fullName>
    </submittedName>
</protein>
<accession>A0A1Y6LPU5</accession>